<accession>A0A947GIF0</accession>
<dbReference type="AlphaFoldDB" id="A0A947GIF0"/>
<dbReference type="InterPro" id="IPR016132">
    <property type="entry name" value="Phyto_chromo_attachment"/>
</dbReference>
<dbReference type="Gene3D" id="3.30.450.40">
    <property type="match status" value="1"/>
</dbReference>
<dbReference type="InterPro" id="IPR029016">
    <property type="entry name" value="GAF-like_dom_sf"/>
</dbReference>
<keyword evidence="2" id="KW-0812">Transmembrane</keyword>
<keyword evidence="2" id="KW-1133">Transmembrane helix</keyword>
<evidence type="ECO:0000259" key="3">
    <source>
        <dbReference type="PROSITE" id="PS50046"/>
    </source>
</evidence>
<feature type="domain" description="HAMP" evidence="4">
    <location>
        <begin position="402"/>
        <end position="454"/>
    </location>
</feature>
<dbReference type="GO" id="GO:0007165">
    <property type="term" value="P:signal transduction"/>
    <property type="evidence" value="ECO:0007669"/>
    <property type="project" value="InterPro"/>
</dbReference>
<keyword evidence="2" id="KW-0472">Membrane</keyword>
<dbReference type="SMART" id="SM00065">
    <property type="entry name" value="GAF"/>
    <property type="match status" value="1"/>
</dbReference>
<dbReference type="Proteomes" id="UP000717364">
    <property type="component" value="Unassembled WGS sequence"/>
</dbReference>
<dbReference type="Pfam" id="PF01590">
    <property type="entry name" value="GAF"/>
    <property type="match status" value="1"/>
</dbReference>
<dbReference type="SMART" id="SM00304">
    <property type="entry name" value="HAMP"/>
    <property type="match status" value="1"/>
</dbReference>
<gene>
    <name evidence="5" type="ORF">IXB50_07125</name>
</gene>
<evidence type="ECO:0000313" key="6">
    <source>
        <dbReference type="Proteomes" id="UP000717364"/>
    </source>
</evidence>
<dbReference type="Pfam" id="PF00672">
    <property type="entry name" value="HAMP"/>
    <property type="match status" value="1"/>
</dbReference>
<reference evidence="5" key="1">
    <citation type="submission" date="2020-11" db="EMBL/GenBank/DDBJ databases">
        <authorList>
            <person name="Konstantinou D."/>
            <person name="Gkelis S."/>
            <person name="Popin R."/>
            <person name="Fewer D."/>
            <person name="Sivonen K."/>
        </authorList>
    </citation>
    <scope>NUCLEOTIDE SEQUENCE</scope>
    <source>
        <strain evidence="5">TAU-MAC 1115</strain>
    </source>
</reference>
<organism evidence="5 6">
    <name type="scientific">Leptothoe spongobia TAU-MAC 1115</name>
    <dbReference type="NCBI Taxonomy" id="1967444"/>
    <lineage>
        <taxon>Bacteria</taxon>
        <taxon>Bacillati</taxon>
        <taxon>Cyanobacteriota</taxon>
        <taxon>Cyanophyceae</taxon>
        <taxon>Nodosilineales</taxon>
        <taxon>Cymatolegaceae</taxon>
        <taxon>Leptothoe</taxon>
        <taxon>Leptothoe spongobia</taxon>
    </lineage>
</organism>
<dbReference type="RefSeq" id="WP_215608266.1">
    <property type="nucleotide sequence ID" value="NZ_JADOES010000010.1"/>
</dbReference>
<dbReference type="Gene3D" id="3.30.450.20">
    <property type="entry name" value="PAS domain"/>
    <property type="match status" value="1"/>
</dbReference>
<feature type="domain" description="Phytochrome chromophore attachment site" evidence="3">
    <location>
        <begin position="479"/>
        <end position="617"/>
    </location>
</feature>
<dbReference type="GO" id="GO:0016020">
    <property type="term" value="C:membrane"/>
    <property type="evidence" value="ECO:0007669"/>
    <property type="project" value="InterPro"/>
</dbReference>
<name>A0A947GIF0_9CYAN</name>
<keyword evidence="6" id="KW-1185">Reference proteome</keyword>
<evidence type="ECO:0000256" key="2">
    <source>
        <dbReference type="SAM" id="Phobius"/>
    </source>
</evidence>
<protein>
    <submittedName>
        <fullName evidence="5">GAF domain-containing protein</fullName>
    </submittedName>
</protein>
<evidence type="ECO:0000313" key="5">
    <source>
        <dbReference type="EMBL" id="MBT9315193.1"/>
    </source>
</evidence>
<evidence type="ECO:0000259" key="4">
    <source>
        <dbReference type="PROSITE" id="PS50885"/>
    </source>
</evidence>
<sequence>MVQQNAMTGQSKPNPALGVVGNWLGQWLTPQGNTLRSQLLLTILPVVLVPLLIASGIGYRVVQQRTEERLQRQLTDQSLLASGSTLAVLDELLTLPRVIANSPLVINEALAGSNEAANAGLDKLSVSELESKFTNTKLLRDHKSLNKYLQETVETAEISEISVTNRYGFNVAYSRPTTDFVQSDEDWWQRAKQDGVWISPPDFDFASKARTVELVQSIINPGDQQFVGVIRAVLPARKFSLLADYLQRTGISGSQRVQIIDSQTLGIIDTFSPQGFRKETKTIGAETVEAVITALSEIDFPADASATNIEAYEAQITKALSNQKQVRELSLILSENNIVLLSFIHKNRLYKVATIPTTKWVAIASMERREIASAGQELLLLFAVTAILLSGLTSGLIILLARQLSLPLANLADYSNQVASGDLTVAATPEGTRETRLLARTFNQLVSRTRTLLTAQEADTHKAKLFARIASAPADNLRAMRTIAEDALPDIQEILQADRVFFYRLSSNGSGLVESEVTTSNYRRATSYPNQKAFIPPNLLTEDIEVTTTVIDDVAKEIGEDSDAYYQCMELLDVKSSLIVPMAVDNALYGFWMVHHCEALHPWQPVEVAFVEQLSVQFQLVVERLNSLSEAQDARQVSETLSKKLQQQKERLQQQIAELTHTFKTETSSSQSTPKALEVNASEDLSDVFQNTFTHLLQLTANVEHINSQLKTSLAQTEETAVKVVEPMTYQTQAALTMLATLQPLIQTIPELVDVAQKALHRCRSFSGISNNIKQLQALDQPHAQNIEQETDKSANSTSVYLGLIDKEIGNISNTLNKIQVQINNGTEYVKDAQHHIEEVLKGEQQIDQLLQGLSFININQLQMTQAVDNLAKSMTLSSERTSNLTEEIDSVLDAEHRL</sequence>
<dbReference type="CDD" id="cd06225">
    <property type="entry name" value="HAMP"/>
    <property type="match status" value="1"/>
</dbReference>
<keyword evidence="1" id="KW-0175">Coiled coil</keyword>
<dbReference type="Gene3D" id="6.10.340.10">
    <property type="match status" value="1"/>
</dbReference>
<dbReference type="InterPro" id="IPR003660">
    <property type="entry name" value="HAMP_dom"/>
</dbReference>
<dbReference type="PROSITE" id="PS50885">
    <property type="entry name" value="HAMP"/>
    <property type="match status" value="1"/>
</dbReference>
<dbReference type="InterPro" id="IPR003018">
    <property type="entry name" value="GAF"/>
</dbReference>
<dbReference type="SUPFAM" id="SSF55781">
    <property type="entry name" value="GAF domain-like"/>
    <property type="match status" value="1"/>
</dbReference>
<reference evidence="5" key="2">
    <citation type="journal article" date="2021" name="Mar. Drugs">
        <title>Genome Reduction and Secondary Metabolism of the Marine Sponge-Associated Cyanobacterium Leptothoe.</title>
        <authorList>
            <person name="Konstantinou D."/>
            <person name="Popin R.V."/>
            <person name="Fewer D.P."/>
            <person name="Sivonen K."/>
            <person name="Gkelis S."/>
        </authorList>
    </citation>
    <scope>NUCLEOTIDE SEQUENCE</scope>
    <source>
        <strain evidence="5">TAU-MAC 1115</strain>
    </source>
</reference>
<comment type="caution">
    <text evidence="5">The sequence shown here is derived from an EMBL/GenBank/DDBJ whole genome shotgun (WGS) entry which is preliminary data.</text>
</comment>
<feature type="transmembrane region" description="Helical" evidence="2">
    <location>
        <begin position="39"/>
        <end position="62"/>
    </location>
</feature>
<proteinExistence type="predicted"/>
<feature type="transmembrane region" description="Helical" evidence="2">
    <location>
        <begin position="378"/>
        <end position="401"/>
    </location>
</feature>
<dbReference type="PROSITE" id="PS50046">
    <property type="entry name" value="PHYTOCHROME_2"/>
    <property type="match status" value="1"/>
</dbReference>
<feature type="coiled-coil region" evidence="1">
    <location>
        <begin position="631"/>
        <end position="662"/>
    </location>
</feature>
<evidence type="ECO:0000256" key="1">
    <source>
        <dbReference type="SAM" id="Coils"/>
    </source>
</evidence>
<dbReference type="EMBL" id="JADOES010000010">
    <property type="protein sequence ID" value="MBT9315193.1"/>
    <property type="molecule type" value="Genomic_DNA"/>
</dbReference>
<dbReference type="SUPFAM" id="SSF158472">
    <property type="entry name" value="HAMP domain-like"/>
    <property type="match status" value="1"/>
</dbReference>